<protein>
    <recommendedName>
        <fullName evidence="2">C2H2-type domain-containing protein</fullName>
    </recommendedName>
</protein>
<gene>
    <name evidence="3" type="ORF">PR048_016142</name>
</gene>
<sequence>MVDFVLVQGYQCSHCSKLYPSERLLRDHMRHHINHYKCSYCDMTCPKPAALGLHIRYRHLDERPYSCEYCEYR</sequence>
<dbReference type="PROSITE" id="PS00028">
    <property type="entry name" value="ZINC_FINGER_C2H2_1"/>
    <property type="match status" value="2"/>
</dbReference>
<dbReference type="InterPro" id="IPR013087">
    <property type="entry name" value="Znf_C2H2_type"/>
</dbReference>
<name>A0ABQ9HJ24_9NEOP</name>
<feature type="domain" description="C2H2-type" evidence="2">
    <location>
        <begin position="10"/>
        <end position="37"/>
    </location>
</feature>
<dbReference type="Gene3D" id="3.30.160.60">
    <property type="entry name" value="Classic Zinc Finger"/>
    <property type="match status" value="1"/>
</dbReference>
<proteinExistence type="predicted"/>
<evidence type="ECO:0000256" key="1">
    <source>
        <dbReference type="PROSITE-ProRule" id="PRU00042"/>
    </source>
</evidence>
<keyword evidence="1" id="KW-0862">Zinc</keyword>
<dbReference type="Proteomes" id="UP001159363">
    <property type="component" value="Chromosome 4"/>
</dbReference>
<evidence type="ECO:0000259" key="2">
    <source>
        <dbReference type="PROSITE" id="PS50157"/>
    </source>
</evidence>
<feature type="domain" description="C2H2-type" evidence="2">
    <location>
        <begin position="36"/>
        <end position="64"/>
    </location>
</feature>
<dbReference type="PROSITE" id="PS50157">
    <property type="entry name" value="ZINC_FINGER_C2H2_2"/>
    <property type="match status" value="2"/>
</dbReference>
<keyword evidence="1" id="KW-0479">Metal-binding</keyword>
<organism evidence="3 4">
    <name type="scientific">Dryococelus australis</name>
    <dbReference type="NCBI Taxonomy" id="614101"/>
    <lineage>
        <taxon>Eukaryota</taxon>
        <taxon>Metazoa</taxon>
        <taxon>Ecdysozoa</taxon>
        <taxon>Arthropoda</taxon>
        <taxon>Hexapoda</taxon>
        <taxon>Insecta</taxon>
        <taxon>Pterygota</taxon>
        <taxon>Neoptera</taxon>
        <taxon>Polyneoptera</taxon>
        <taxon>Phasmatodea</taxon>
        <taxon>Verophasmatodea</taxon>
        <taxon>Anareolatae</taxon>
        <taxon>Phasmatidae</taxon>
        <taxon>Eurycanthinae</taxon>
        <taxon>Dryococelus</taxon>
    </lineage>
</organism>
<keyword evidence="1" id="KW-0863">Zinc-finger</keyword>
<keyword evidence="4" id="KW-1185">Reference proteome</keyword>
<evidence type="ECO:0000313" key="3">
    <source>
        <dbReference type="EMBL" id="KAJ8884285.1"/>
    </source>
</evidence>
<accession>A0ABQ9HJ24</accession>
<dbReference type="InterPro" id="IPR036236">
    <property type="entry name" value="Znf_C2H2_sf"/>
</dbReference>
<reference evidence="3 4" key="1">
    <citation type="submission" date="2023-02" db="EMBL/GenBank/DDBJ databases">
        <title>LHISI_Scaffold_Assembly.</title>
        <authorList>
            <person name="Stuart O.P."/>
            <person name="Cleave R."/>
            <person name="Magrath M.J.L."/>
            <person name="Mikheyev A.S."/>
        </authorList>
    </citation>
    <scope>NUCLEOTIDE SEQUENCE [LARGE SCALE GENOMIC DNA]</scope>
    <source>
        <strain evidence="3">Daus_M_001</strain>
        <tissue evidence="3">Leg muscle</tissue>
    </source>
</reference>
<dbReference type="SMART" id="SM00355">
    <property type="entry name" value="ZnF_C2H2"/>
    <property type="match status" value="2"/>
</dbReference>
<dbReference type="Pfam" id="PF00096">
    <property type="entry name" value="zf-C2H2"/>
    <property type="match status" value="2"/>
</dbReference>
<dbReference type="EMBL" id="JARBHB010000005">
    <property type="protein sequence ID" value="KAJ8884285.1"/>
    <property type="molecule type" value="Genomic_DNA"/>
</dbReference>
<comment type="caution">
    <text evidence="3">The sequence shown here is derived from an EMBL/GenBank/DDBJ whole genome shotgun (WGS) entry which is preliminary data.</text>
</comment>
<dbReference type="SUPFAM" id="SSF57667">
    <property type="entry name" value="beta-beta-alpha zinc fingers"/>
    <property type="match status" value="1"/>
</dbReference>
<evidence type="ECO:0000313" key="4">
    <source>
        <dbReference type="Proteomes" id="UP001159363"/>
    </source>
</evidence>